<evidence type="ECO:0000313" key="2">
    <source>
        <dbReference type="Proteomes" id="UP000239203"/>
    </source>
</evidence>
<gene>
    <name evidence="1" type="ORF">CLV40_14111</name>
</gene>
<name>A0A2S6GBP4_9PSEU</name>
<dbReference type="AlphaFoldDB" id="A0A2S6GBP4"/>
<dbReference type="Proteomes" id="UP000239203">
    <property type="component" value="Unassembled WGS sequence"/>
</dbReference>
<protein>
    <recommendedName>
        <fullName evidence="3">Cholesterol esterase</fullName>
    </recommendedName>
</protein>
<dbReference type="RefSeq" id="WP_181043960.1">
    <property type="nucleotide sequence ID" value="NZ_CP154825.1"/>
</dbReference>
<evidence type="ECO:0008006" key="3">
    <source>
        <dbReference type="Google" id="ProtNLM"/>
    </source>
</evidence>
<sequence>MTDEDSRGGTRWGRATLVALPAVGAIAALAVAMAQGVLAASFAVSGVPITLTSQSLSAEGFAGTVYNAGDQGVLYAGIGDAQLSGLCANVVTDVPIVGQLTFKITAGDTDPATKELRAGNLLLDARKLTGDGTFHGLDLGVASNALTKGPAEVRKQAGNFGLQADAADIGALRADALSAQVAGDFQLENLDLSVSSGAHGC</sequence>
<comment type="caution">
    <text evidence="1">The sequence shown here is derived from an EMBL/GenBank/DDBJ whole genome shotgun (WGS) entry which is preliminary data.</text>
</comment>
<dbReference type="Pfam" id="PF19741">
    <property type="entry name" value="DUF6230"/>
    <property type="match status" value="1"/>
</dbReference>
<dbReference type="EMBL" id="PTIX01000041">
    <property type="protein sequence ID" value="PPK61461.1"/>
    <property type="molecule type" value="Genomic_DNA"/>
</dbReference>
<accession>A0A2S6GBP4</accession>
<reference evidence="1 2" key="1">
    <citation type="submission" date="2018-02" db="EMBL/GenBank/DDBJ databases">
        <title>Genomic Encyclopedia of Archaeal and Bacterial Type Strains, Phase II (KMG-II): from individual species to whole genera.</title>
        <authorList>
            <person name="Goeker M."/>
        </authorList>
    </citation>
    <scope>NUCLEOTIDE SEQUENCE [LARGE SCALE GENOMIC DNA]</scope>
    <source>
        <strain evidence="1 2">YU 961-1</strain>
    </source>
</reference>
<keyword evidence="2" id="KW-1185">Reference proteome</keyword>
<evidence type="ECO:0000313" key="1">
    <source>
        <dbReference type="EMBL" id="PPK61461.1"/>
    </source>
</evidence>
<dbReference type="InterPro" id="IPR046198">
    <property type="entry name" value="DUF6230"/>
</dbReference>
<organism evidence="1 2">
    <name type="scientific">Actinokineospora auranticolor</name>
    <dbReference type="NCBI Taxonomy" id="155976"/>
    <lineage>
        <taxon>Bacteria</taxon>
        <taxon>Bacillati</taxon>
        <taxon>Actinomycetota</taxon>
        <taxon>Actinomycetes</taxon>
        <taxon>Pseudonocardiales</taxon>
        <taxon>Pseudonocardiaceae</taxon>
        <taxon>Actinokineospora</taxon>
    </lineage>
</organism>
<proteinExistence type="predicted"/>